<sequence length="121" mass="13914">MFLSRKDSGHKKIKSLSSTPDVCAYVFHHHRSPYGGETHEEIWEHNTYSKYNCIRVIVSISNQSISKGNVKIRDHCAKPYLYGFHMNVTVIMDIYGNSEIVCNPLLFTKHKSTIPGVVFHF</sequence>
<reference evidence="1" key="1">
    <citation type="submission" date="2020-08" db="EMBL/GenBank/DDBJ databases">
        <title>Multicomponent nature underlies the extraordinary mechanical properties of spider dragline silk.</title>
        <authorList>
            <person name="Kono N."/>
            <person name="Nakamura H."/>
            <person name="Mori M."/>
            <person name="Yoshida Y."/>
            <person name="Ohtoshi R."/>
            <person name="Malay A.D."/>
            <person name="Moran D.A.P."/>
            <person name="Tomita M."/>
            <person name="Numata K."/>
            <person name="Arakawa K."/>
        </authorList>
    </citation>
    <scope>NUCLEOTIDE SEQUENCE</scope>
</reference>
<dbReference type="AlphaFoldDB" id="A0A8X7CLA0"/>
<dbReference type="Proteomes" id="UP000886998">
    <property type="component" value="Unassembled WGS sequence"/>
</dbReference>
<organism evidence="1 2">
    <name type="scientific">Trichonephila inaurata madagascariensis</name>
    <dbReference type="NCBI Taxonomy" id="2747483"/>
    <lineage>
        <taxon>Eukaryota</taxon>
        <taxon>Metazoa</taxon>
        <taxon>Ecdysozoa</taxon>
        <taxon>Arthropoda</taxon>
        <taxon>Chelicerata</taxon>
        <taxon>Arachnida</taxon>
        <taxon>Araneae</taxon>
        <taxon>Araneomorphae</taxon>
        <taxon>Entelegynae</taxon>
        <taxon>Araneoidea</taxon>
        <taxon>Nephilidae</taxon>
        <taxon>Trichonephila</taxon>
        <taxon>Trichonephila inaurata</taxon>
    </lineage>
</organism>
<keyword evidence="2" id="KW-1185">Reference proteome</keyword>
<evidence type="ECO:0000313" key="2">
    <source>
        <dbReference type="Proteomes" id="UP000886998"/>
    </source>
</evidence>
<name>A0A8X7CLA0_9ARAC</name>
<dbReference type="EMBL" id="BMAV01017824">
    <property type="protein sequence ID" value="GFY69830.1"/>
    <property type="molecule type" value="Genomic_DNA"/>
</dbReference>
<accession>A0A8X7CLA0</accession>
<gene>
    <name evidence="1" type="ORF">TNIN_372951</name>
</gene>
<proteinExistence type="predicted"/>
<comment type="caution">
    <text evidence="1">The sequence shown here is derived from an EMBL/GenBank/DDBJ whole genome shotgun (WGS) entry which is preliminary data.</text>
</comment>
<evidence type="ECO:0000313" key="1">
    <source>
        <dbReference type="EMBL" id="GFY69830.1"/>
    </source>
</evidence>
<protein>
    <submittedName>
        <fullName evidence="1">Uncharacterized protein</fullName>
    </submittedName>
</protein>